<proteinExistence type="predicted"/>
<accession>A0A9Q3CMU6</accession>
<dbReference type="Proteomes" id="UP000765509">
    <property type="component" value="Unassembled WGS sequence"/>
</dbReference>
<name>A0A9Q3CMU6_9BASI</name>
<comment type="caution">
    <text evidence="2">The sequence shown here is derived from an EMBL/GenBank/DDBJ whole genome shotgun (WGS) entry which is preliminary data.</text>
</comment>
<gene>
    <name evidence="2" type="ORF">O181_027711</name>
</gene>
<feature type="compositionally biased region" description="Polar residues" evidence="1">
    <location>
        <begin position="12"/>
        <end position="23"/>
    </location>
</feature>
<evidence type="ECO:0000313" key="2">
    <source>
        <dbReference type="EMBL" id="MBW0487996.1"/>
    </source>
</evidence>
<sequence length="125" mass="13838">MVHGKRLRLDRSGTSTSAPQIPQGNVPVEHGKHQTQPGFELGRNCGKLPEYMSQKDIFHGTHPNHKGVESSQPVQTIGIEGSQDKGRSSHNPGYRGKMEPEGAYCESSRLTQSIQTRLPRASHHY</sequence>
<protein>
    <submittedName>
        <fullName evidence="2">Uncharacterized protein</fullName>
    </submittedName>
</protein>
<organism evidence="2 3">
    <name type="scientific">Austropuccinia psidii MF-1</name>
    <dbReference type="NCBI Taxonomy" id="1389203"/>
    <lineage>
        <taxon>Eukaryota</taxon>
        <taxon>Fungi</taxon>
        <taxon>Dikarya</taxon>
        <taxon>Basidiomycota</taxon>
        <taxon>Pucciniomycotina</taxon>
        <taxon>Pucciniomycetes</taxon>
        <taxon>Pucciniales</taxon>
        <taxon>Sphaerophragmiaceae</taxon>
        <taxon>Austropuccinia</taxon>
    </lineage>
</organism>
<evidence type="ECO:0000313" key="3">
    <source>
        <dbReference type="Proteomes" id="UP000765509"/>
    </source>
</evidence>
<feature type="region of interest" description="Disordered" evidence="1">
    <location>
        <begin position="1"/>
        <end position="125"/>
    </location>
</feature>
<dbReference type="AlphaFoldDB" id="A0A9Q3CMU6"/>
<reference evidence="2" key="1">
    <citation type="submission" date="2021-03" db="EMBL/GenBank/DDBJ databases">
        <title>Draft genome sequence of rust myrtle Austropuccinia psidii MF-1, a brazilian biotype.</title>
        <authorList>
            <person name="Quecine M.C."/>
            <person name="Pachon D.M.R."/>
            <person name="Bonatelli M.L."/>
            <person name="Correr F.H."/>
            <person name="Franceschini L.M."/>
            <person name="Leite T.F."/>
            <person name="Margarido G.R.A."/>
            <person name="Almeida C.A."/>
            <person name="Ferrarezi J.A."/>
            <person name="Labate C.A."/>
        </authorList>
    </citation>
    <scope>NUCLEOTIDE SEQUENCE</scope>
    <source>
        <strain evidence="2">MF-1</strain>
    </source>
</reference>
<keyword evidence="3" id="KW-1185">Reference proteome</keyword>
<evidence type="ECO:0000256" key="1">
    <source>
        <dbReference type="SAM" id="MobiDB-lite"/>
    </source>
</evidence>
<dbReference type="EMBL" id="AVOT02009394">
    <property type="protein sequence ID" value="MBW0487996.1"/>
    <property type="molecule type" value="Genomic_DNA"/>
</dbReference>